<dbReference type="RefSeq" id="WP_039104400.1">
    <property type="nucleotide sequence ID" value="NZ_CP009056.1"/>
</dbReference>
<dbReference type="STRING" id="1267021.FPB0191_00971"/>
<keyword evidence="2" id="KW-1185">Reference proteome</keyword>
<dbReference type="InterPro" id="IPR012349">
    <property type="entry name" value="Split_barrel_FMN-bd"/>
</dbReference>
<reference evidence="1 2" key="1">
    <citation type="journal article" date="2014" name="Appl. Environ. Microbiol.">
        <title>Gut symbionts from distinct hosts exhibit genotoxic activity via divergent colibactin biosynthetic pathways.</title>
        <authorList>
            <person name="Engel P."/>
            <person name="Vizcaino M.I."/>
            <person name="Crawford J.M."/>
        </authorList>
    </citation>
    <scope>NUCLEOTIDE SEQUENCE [LARGE SCALE GENOMIC DNA]</scope>
    <source>
        <strain evidence="1 2">PEB0191</strain>
    </source>
</reference>
<name>A0A0A7S1S5_FRIPE</name>
<gene>
    <name evidence="1" type="ORF">FPB0191_00971</name>
</gene>
<dbReference type="Gene3D" id="2.30.110.10">
    <property type="entry name" value="Electron Transport, Fmn-binding Protein, Chain A"/>
    <property type="match status" value="1"/>
</dbReference>
<dbReference type="SUPFAM" id="SSF50475">
    <property type="entry name" value="FMN-binding split barrel"/>
    <property type="match status" value="1"/>
</dbReference>
<organism evidence="1 2">
    <name type="scientific">Frischella perrara</name>
    <dbReference type="NCBI Taxonomy" id="1267021"/>
    <lineage>
        <taxon>Bacteria</taxon>
        <taxon>Pseudomonadati</taxon>
        <taxon>Pseudomonadota</taxon>
        <taxon>Gammaproteobacteria</taxon>
        <taxon>Orbales</taxon>
        <taxon>Orbaceae</taxon>
        <taxon>Frischella</taxon>
    </lineage>
</organism>
<evidence type="ECO:0000313" key="2">
    <source>
        <dbReference type="Proteomes" id="UP000030901"/>
    </source>
</evidence>
<dbReference type="AlphaFoldDB" id="A0A0A7S1S5"/>
<dbReference type="Proteomes" id="UP000030901">
    <property type="component" value="Chromosome"/>
</dbReference>
<dbReference type="InterPro" id="IPR011194">
    <property type="entry name" value="UPF0306"/>
</dbReference>
<evidence type="ECO:0000313" key="1">
    <source>
        <dbReference type="EMBL" id="AJA44797.1"/>
    </source>
</evidence>
<sequence length="143" mass="16490">MKDNLVKIARYLKKQTTLTLSCVSDDKPWCCNCFYIFDVNPVSFIITSHSNTRHGQIMQINPAVAGTITDQPAFIGNIKGVQFSGVIYLLTEEEEKRARQLFCQRYPIAHVMKAPMWQIMIDELKMTNNRLGFSHKTIWCRTS</sequence>
<accession>A0A0A7S1S5</accession>
<dbReference type="OrthoDB" id="8447155at2"/>
<proteinExistence type="predicted"/>
<dbReference type="EMBL" id="CP009056">
    <property type="protein sequence ID" value="AJA44797.1"/>
    <property type="molecule type" value="Genomic_DNA"/>
</dbReference>
<dbReference type="KEGG" id="fpp:FPB0191_00971"/>
<dbReference type="HOGENOM" id="CLU_105087_3_0_6"/>
<protein>
    <submittedName>
        <fullName evidence="1">Uncharacterized protein</fullName>
    </submittedName>
</protein>
<dbReference type="PIRSF" id="PIRSF009554">
    <property type="entry name" value="UCP009554"/>
    <property type="match status" value="1"/>
</dbReference>